<protein>
    <submittedName>
        <fullName evidence="2">Uncharacterized protein</fullName>
    </submittedName>
</protein>
<evidence type="ECO:0000313" key="2">
    <source>
        <dbReference type="EMBL" id="TKA77792.1"/>
    </source>
</evidence>
<sequence>MALSYRILLTLLNLFCSGLCVLSNFYLADYPSQLLSSNLVHNVCWLGVDDSTPPYCGIDQQYVSPGDEPVNVTEAVVGEVINIEKEKER</sequence>
<dbReference type="EMBL" id="NAJN01000172">
    <property type="protein sequence ID" value="TKA77792.1"/>
    <property type="molecule type" value="Genomic_DNA"/>
</dbReference>
<keyword evidence="3" id="KW-1185">Reference proteome</keyword>
<gene>
    <name evidence="2" type="ORF">B0A49_03957</name>
</gene>
<reference evidence="2 3" key="1">
    <citation type="submission" date="2017-03" db="EMBL/GenBank/DDBJ databases">
        <title>Genomes of endolithic fungi from Antarctica.</title>
        <authorList>
            <person name="Coleine C."/>
            <person name="Masonjones S."/>
            <person name="Stajich J.E."/>
        </authorList>
    </citation>
    <scope>NUCLEOTIDE SEQUENCE [LARGE SCALE GENOMIC DNA]</scope>
    <source>
        <strain evidence="2 3">CCFEE 5187</strain>
    </source>
</reference>
<dbReference type="AlphaFoldDB" id="A0A4U0XKN9"/>
<accession>A0A4U0XKN9</accession>
<evidence type="ECO:0000256" key="1">
    <source>
        <dbReference type="SAM" id="SignalP"/>
    </source>
</evidence>
<feature type="signal peptide" evidence="1">
    <location>
        <begin position="1"/>
        <end position="18"/>
    </location>
</feature>
<evidence type="ECO:0000313" key="3">
    <source>
        <dbReference type="Proteomes" id="UP000308768"/>
    </source>
</evidence>
<feature type="chain" id="PRO_5020289074" evidence="1">
    <location>
        <begin position="19"/>
        <end position="89"/>
    </location>
</feature>
<organism evidence="2 3">
    <name type="scientific">Cryomyces minteri</name>
    <dbReference type="NCBI Taxonomy" id="331657"/>
    <lineage>
        <taxon>Eukaryota</taxon>
        <taxon>Fungi</taxon>
        <taxon>Dikarya</taxon>
        <taxon>Ascomycota</taxon>
        <taxon>Pezizomycotina</taxon>
        <taxon>Dothideomycetes</taxon>
        <taxon>Dothideomycetes incertae sedis</taxon>
        <taxon>Cryomyces</taxon>
    </lineage>
</organism>
<keyword evidence="1" id="KW-0732">Signal</keyword>
<dbReference type="Proteomes" id="UP000308768">
    <property type="component" value="Unassembled WGS sequence"/>
</dbReference>
<comment type="caution">
    <text evidence="2">The sequence shown here is derived from an EMBL/GenBank/DDBJ whole genome shotgun (WGS) entry which is preliminary data.</text>
</comment>
<proteinExistence type="predicted"/>
<name>A0A4U0XKN9_9PEZI</name>